<evidence type="ECO:0000313" key="3">
    <source>
        <dbReference type="Proteomes" id="UP000240569"/>
    </source>
</evidence>
<dbReference type="Proteomes" id="UP000240569">
    <property type="component" value="Unassembled WGS sequence"/>
</dbReference>
<gene>
    <name evidence="2" type="ORF">B9Q02_04790</name>
</gene>
<feature type="region of interest" description="Disordered" evidence="1">
    <location>
        <begin position="52"/>
        <end position="84"/>
    </location>
</feature>
<evidence type="ECO:0000256" key="1">
    <source>
        <dbReference type="SAM" id="MobiDB-lite"/>
    </source>
</evidence>
<sequence>MREALPIWKNLYGVTNESREEQPGQPTQQKPERAISVDVRLSILVTLPDGRFLDNPKPLGHSKSSEHCRGASLGRRNLPKTGLR</sequence>
<dbReference type="EMBL" id="NEXD01000020">
    <property type="protein sequence ID" value="PSN85807.1"/>
    <property type="molecule type" value="Genomic_DNA"/>
</dbReference>
<comment type="caution">
    <text evidence="2">The sequence shown here is derived from an EMBL/GenBank/DDBJ whole genome shotgun (WGS) entry which is preliminary data.</text>
</comment>
<evidence type="ECO:0000313" key="2">
    <source>
        <dbReference type="EMBL" id="PSN85807.1"/>
    </source>
</evidence>
<accession>A0A2R6AHG5</accession>
<protein>
    <submittedName>
        <fullName evidence="2">Uncharacterized protein</fullName>
    </submittedName>
</protein>
<name>A0A2R6AHG5_9ARCH</name>
<organism evidence="2 3">
    <name type="scientific">Candidatus Marsarchaeota G1 archaeon BE_D</name>
    <dbReference type="NCBI Taxonomy" id="1978156"/>
    <lineage>
        <taxon>Archaea</taxon>
        <taxon>Candidatus Marsarchaeota</taxon>
        <taxon>Candidatus Marsarchaeota group 1</taxon>
    </lineage>
</organism>
<proteinExistence type="predicted"/>
<feature type="region of interest" description="Disordered" evidence="1">
    <location>
        <begin position="15"/>
        <end position="34"/>
    </location>
</feature>
<dbReference type="AlphaFoldDB" id="A0A2R6AHG5"/>
<reference evidence="2 3" key="1">
    <citation type="submission" date="2017-04" db="EMBL/GenBank/DDBJ databases">
        <title>Novel microbial lineages endemic to geothermal iron-oxide mats fill important gaps in the evolutionary history of Archaea.</title>
        <authorList>
            <person name="Jay Z.J."/>
            <person name="Beam J.P."/>
            <person name="Dlakic M."/>
            <person name="Rusch D.B."/>
            <person name="Kozubal M.A."/>
            <person name="Inskeep W.P."/>
        </authorList>
    </citation>
    <scope>NUCLEOTIDE SEQUENCE [LARGE SCALE GENOMIC DNA]</scope>
    <source>
        <strain evidence="2">BE_D</strain>
    </source>
</reference>